<feature type="chain" id="PRO_5045376224" evidence="1">
    <location>
        <begin position="27"/>
        <end position="342"/>
    </location>
</feature>
<dbReference type="Gene3D" id="3.10.105.10">
    <property type="entry name" value="Dipeptide-binding Protein, Domain 3"/>
    <property type="match status" value="1"/>
</dbReference>
<evidence type="ECO:0000313" key="4">
    <source>
        <dbReference type="Proteomes" id="UP001589628"/>
    </source>
</evidence>
<dbReference type="Gene3D" id="3.40.190.10">
    <property type="entry name" value="Periplasmic binding protein-like II"/>
    <property type="match status" value="1"/>
</dbReference>
<dbReference type="RefSeq" id="WP_035461204.1">
    <property type="nucleotide sequence ID" value="NZ_JAUESS010000013.1"/>
</dbReference>
<dbReference type="Proteomes" id="UP001589628">
    <property type="component" value="Unassembled WGS sequence"/>
</dbReference>
<comment type="caution">
    <text evidence="3">The sequence shown here is derived from an EMBL/GenBank/DDBJ whole genome shotgun (WGS) entry which is preliminary data.</text>
</comment>
<gene>
    <name evidence="3" type="ORF">ACFFLH_16060</name>
</gene>
<feature type="signal peptide" evidence="1">
    <location>
        <begin position="1"/>
        <end position="26"/>
    </location>
</feature>
<feature type="domain" description="ABC-type glycine betaine transport system substrate-binding" evidence="2">
    <location>
        <begin position="32"/>
        <end position="320"/>
    </location>
</feature>
<sequence length="342" mass="38212">MQKRHLAWLTGTLFATSLSYTPVSLAACEVDKPVRFAGMNWGSNLFIVEVSRLVLEKGYECKTDVIPGGTIPMMQALVRGDVDLMAEVWMNTVAEAWNKGIEQQSVKEVGDSFEGGLEAWFVPRYLVEGDSERGIEPLAPELRSVADLPKYKDLFQDPESPEQGRFYNCPSGWMCEVVNSNKLKAYGLDAHYTNFRPGTGAALKAAIATNYKRGKPVLFYYWGPTEVLGKYDLIQLQEPQYDKAIFDQLITQESEATSATAYPIAVVKKGVNTGFAAQAPNIIDFYSKMSFNNADISSALAYMDDNELEPKDAALHFMQQREDLWRQWVPEEVAGKIKAGLE</sequence>
<dbReference type="InterPro" id="IPR007210">
    <property type="entry name" value="ABC_Gly_betaine_transp_sub-bd"/>
</dbReference>
<evidence type="ECO:0000259" key="2">
    <source>
        <dbReference type="Pfam" id="PF04069"/>
    </source>
</evidence>
<reference evidence="3 4" key="1">
    <citation type="submission" date="2024-09" db="EMBL/GenBank/DDBJ databases">
        <authorList>
            <person name="Sun Q."/>
            <person name="Mori K."/>
        </authorList>
    </citation>
    <scope>NUCLEOTIDE SEQUENCE [LARGE SCALE GENOMIC DNA]</scope>
    <source>
        <strain evidence="3 4">ATCC 51285</strain>
    </source>
</reference>
<dbReference type="Pfam" id="PF04069">
    <property type="entry name" value="OpuAC"/>
    <property type="match status" value="1"/>
</dbReference>
<dbReference type="CDD" id="cd13641">
    <property type="entry name" value="PBP2_HisX_like"/>
    <property type="match status" value="1"/>
</dbReference>
<dbReference type="EMBL" id="JBHLZN010000007">
    <property type="protein sequence ID" value="MFB9887930.1"/>
    <property type="molecule type" value="Genomic_DNA"/>
</dbReference>
<name>A0ABV5ZF69_9GAMM</name>
<evidence type="ECO:0000256" key="1">
    <source>
        <dbReference type="SAM" id="SignalP"/>
    </source>
</evidence>
<protein>
    <submittedName>
        <fullName evidence="3">ABC transporter substrate-binding protein</fullName>
    </submittedName>
</protein>
<accession>A0ABV5ZF69</accession>
<evidence type="ECO:0000313" key="3">
    <source>
        <dbReference type="EMBL" id="MFB9887930.1"/>
    </source>
</evidence>
<keyword evidence="1" id="KW-0732">Signal</keyword>
<dbReference type="SUPFAM" id="SSF53850">
    <property type="entry name" value="Periplasmic binding protein-like II"/>
    <property type="match status" value="1"/>
</dbReference>
<dbReference type="Gene3D" id="3.40.190.100">
    <property type="entry name" value="Glycine betaine-binding periplasmic protein, domain 2"/>
    <property type="match status" value="1"/>
</dbReference>
<organism evidence="3 4">
    <name type="scientific">Balneatrix alpica</name>
    <dbReference type="NCBI Taxonomy" id="75684"/>
    <lineage>
        <taxon>Bacteria</taxon>
        <taxon>Pseudomonadati</taxon>
        <taxon>Pseudomonadota</taxon>
        <taxon>Gammaproteobacteria</taxon>
        <taxon>Oceanospirillales</taxon>
        <taxon>Balneatrichaceae</taxon>
        <taxon>Balneatrix</taxon>
    </lineage>
</organism>
<proteinExistence type="predicted"/>
<dbReference type="PROSITE" id="PS51257">
    <property type="entry name" value="PROKAR_LIPOPROTEIN"/>
    <property type="match status" value="1"/>
</dbReference>
<keyword evidence="4" id="KW-1185">Reference proteome</keyword>